<dbReference type="AlphaFoldDB" id="A0A4D7QIH4"/>
<name>A0A4D7QIH4_9HYPH</name>
<dbReference type="Proteomes" id="UP000298588">
    <property type="component" value="Chromosome"/>
</dbReference>
<dbReference type="OrthoDB" id="9787207at2"/>
<proteinExistence type="predicted"/>
<organism evidence="1 2">
    <name type="scientific">Phreatobacter aquaticus</name>
    <dbReference type="NCBI Taxonomy" id="2570229"/>
    <lineage>
        <taxon>Bacteria</taxon>
        <taxon>Pseudomonadati</taxon>
        <taxon>Pseudomonadota</taxon>
        <taxon>Alphaproteobacteria</taxon>
        <taxon>Hyphomicrobiales</taxon>
        <taxon>Phreatobacteraceae</taxon>
        <taxon>Phreatobacter</taxon>
    </lineage>
</organism>
<reference evidence="1 2" key="1">
    <citation type="submission" date="2019-04" db="EMBL/GenBank/DDBJ databases">
        <title>Phreatobacter aquaticus sp. nov.</title>
        <authorList>
            <person name="Choi A."/>
            <person name="Baek K."/>
        </authorList>
    </citation>
    <scope>NUCLEOTIDE SEQUENCE [LARGE SCALE GENOMIC DNA]</scope>
    <source>
        <strain evidence="1 2">NMCR1094</strain>
    </source>
</reference>
<dbReference type="PANTHER" id="PTHR30528:SF0">
    <property type="entry name" value="CYTOPLASMIC PROTEIN"/>
    <property type="match status" value="1"/>
</dbReference>
<gene>
    <name evidence="1" type="ORF">E8L99_07170</name>
</gene>
<dbReference type="EMBL" id="CP039865">
    <property type="protein sequence ID" value="QCK85563.1"/>
    <property type="molecule type" value="Genomic_DNA"/>
</dbReference>
<evidence type="ECO:0000313" key="2">
    <source>
        <dbReference type="Proteomes" id="UP000298588"/>
    </source>
</evidence>
<dbReference type="PANTHER" id="PTHR30528">
    <property type="entry name" value="CYTOPLASMIC PROTEIN"/>
    <property type="match status" value="1"/>
</dbReference>
<dbReference type="InterPro" id="IPR009351">
    <property type="entry name" value="AlkZ-like"/>
</dbReference>
<keyword evidence="2" id="KW-1185">Reference proteome</keyword>
<accession>A0A4D7QIH4</accession>
<protein>
    <submittedName>
        <fullName evidence="1">Winged helix-turn-helix domain-containing protein</fullName>
    </submittedName>
</protein>
<dbReference type="KEGG" id="paqt:E8L99_07170"/>
<dbReference type="Pfam" id="PF06224">
    <property type="entry name" value="AlkZ-like"/>
    <property type="match status" value="1"/>
</dbReference>
<sequence length="403" mass="45399">MPRRSSSISLAEARRIAIATQGFGADRQTGEADIGDLRRMIERLGVVQIDSVNVIARAHTLPGFSRLGRYQTADLDRLAYQGRKRKLFEYWGHEASYLPVSLQPLFRWRMDRAARGEGVYTGLAKFGRERQDVIEKVRQEIADRGPLAAAELSHEHKGEGGWWGWSEGKRALEWLFWAGKVTTRTRRGAFERVYDLTERVLPQEIIDLPTPEPRDAQKRLLSLSASALGIASERCLRDYYRLDAEDAKPLFAELVEAGDLIPVSVEGWPKQAYLAPGIRIPRKVEARALLAPFDPLVWQRERAEALYGVRIRLEIYTPAHKRTHGYYVLPFLLGDTLAARVDLKADRPASVLLVQAAHAEAGFEPARVAEPLAAELRLMADWLGLETVRYQGRGDLDAALKSL</sequence>
<evidence type="ECO:0000313" key="1">
    <source>
        <dbReference type="EMBL" id="QCK85563.1"/>
    </source>
</evidence>